<evidence type="ECO:0000256" key="9">
    <source>
        <dbReference type="RuleBase" id="RU003357"/>
    </source>
</evidence>
<dbReference type="InterPro" id="IPR021731">
    <property type="entry name" value="AMIN_dom"/>
</dbReference>
<dbReference type="GO" id="GO:0015344">
    <property type="term" value="F:siderophore uptake transmembrane transporter activity"/>
    <property type="evidence" value="ECO:0007669"/>
    <property type="project" value="TreeGrafter"/>
</dbReference>
<accession>K9VT74</accession>
<dbReference type="InterPro" id="IPR037066">
    <property type="entry name" value="Plug_dom_sf"/>
</dbReference>
<evidence type="ECO:0000256" key="2">
    <source>
        <dbReference type="ARBA" id="ARBA00022448"/>
    </source>
</evidence>
<dbReference type="GO" id="GO:0044718">
    <property type="term" value="P:siderophore transmembrane transport"/>
    <property type="evidence" value="ECO:0007669"/>
    <property type="project" value="TreeGrafter"/>
</dbReference>
<keyword evidence="7 8" id="KW-0998">Cell outer membrane</keyword>
<name>K9VT74_9CYAN</name>
<dbReference type="RefSeq" id="WP_015201415.1">
    <property type="nucleotide sequence ID" value="NC_019753.1"/>
</dbReference>
<dbReference type="AlphaFoldDB" id="K9VT74"/>
<feature type="domain" description="AMIN" evidence="13">
    <location>
        <begin position="32"/>
        <end position="111"/>
    </location>
</feature>
<dbReference type="InterPro" id="IPR036942">
    <property type="entry name" value="Beta-barrel_TonB_sf"/>
</dbReference>
<organism evidence="14 15">
    <name type="scientific">Crinalium epipsammum PCC 9333</name>
    <dbReference type="NCBI Taxonomy" id="1173022"/>
    <lineage>
        <taxon>Bacteria</taxon>
        <taxon>Bacillati</taxon>
        <taxon>Cyanobacteriota</taxon>
        <taxon>Cyanophyceae</taxon>
        <taxon>Gomontiellales</taxon>
        <taxon>Gomontiellaceae</taxon>
        <taxon>Crinalium</taxon>
    </lineage>
</organism>
<evidence type="ECO:0000256" key="4">
    <source>
        <dbReference type="ARBA" id="ARBA00022692"/>
    </source>
</evidence>
<evidence type="ECO:0000256" key="5">
    <source>
        <dbReference type="ARBA" id="ARBA00023077"/>
    </source>
</evidence>
<reference evidence="14 15" key="1">
    <citation type="submission" date="2012-06" db="EMBL/GenBank/DDBJ databases">
        <title>Finished chromosome of genome of Crinalium epipsammum PCC 9333.</title>
        <authorList>
            <consortium name="US DOE Joint Genome Institute"/>
            <person name="Gugger M."/>
            <person name="Coursin T."/>
            <person name="Rippka R."/>
            <person name="Tandeau De Marsac N."/>
            <person name="Huntemann M."/>
            <person name="Wei C.-L."/>
            <person name="Han J."/>
            <person name="Detter J.C."/>
            <person name="Han C."/>
            <person name="Tapia R."/>
            <person name="Davenport K."/>
            <person name="Daligault H."/>
            <person name="Erkkila T."/>
            <person name="Gu W."/>
            <person name="Munk A.C.C."/>
            <person name="Teshima H."/>
            <person name="Xu Y."/>
            <person name="Chain P."/>
            <person name="Chen A."/>
            <person name="Krypides N."/>
            <person name="Mavromatis K."/>
            <person name="Markowitz V."/>
            <person name="Szeto E."/>
            <person name="Ivanova N."/>
            <person name="Mikhailova N."/>
            <person name="Ovchinnikova G."/>
            <person name="Pagani I."/>
            <person name="Pati A."/>
            <person name="Goodwin L."/>
            <person name="Peters L."/>
            <person name="Pitluck S."/>
            <person name="Woyke T."/>
            <person name="Kerfeld C."/>
        </authorList>
    </citation>
    <scope>NUCLEOTIDE SEQUENCE [LARGE SCALE GENOMIC DNA]</scope>
    <source>
        <strain evidence="14 15">PCC 9333</strain>
    </source>
</reference>
<feature type="region of interest" description="Disordered" evidence="10">
    <location>
        <begin position="144"/>
        <end position="166"/>
    </location>
</feature>
<evidence type="ECO:0000259" key="13">
    <source>
        <dbReference type="Pfam" id="PF11741"/>
    </source>
</evidence>
<dbReference type="Pfam" id="PF11741">
    <property type="entry name" value="AMIN"/>
    <property type="match status" value="1"/>
</dbReference>
<sequence length="871" mass="94511">MQKQLVNSAWMAGVVSVIIAQPVRADIAQITNVRVNPTAGGLEIILETADRSRPQVILYSSRGAFVADIIAQLRIPQGTVYSANSSSTGITSVTVSAVDANTTRLTVTGNGGIPTGGVNSQGQGLIFSLTPATAVNTAETQVAPSVNPGMTTSDADNGTATSNDDEDVEEIVVTASRRPEVLRNVSRSVTVIPRAEIEQQTNLSRNLTDVLGKFVPGLGAPTQTTETNYQSMRGRSALILIDGIPQNANTSTAFANELRTIDPSAIERIEVVRGASATYGNGATGGVINIITRRATEQKLSFQTDVSVNSSLSHFADSLGNSITQSLSGKSGNVDYTLSLARTDTGSFFDANGDRIPNWRSNLDNTENYNILGKLGVNLDSQQRLQLSANYFKDSTFSDYISDTSLDDNGIFPEKARAIRIDGLQYVNTNLPGNLTNNINLDYSHQNIFGSRVQAQAYYRTQTTFDQYGDVSLRNLSRTQRFRGLVQGELESEKLGARLQIETPLSQAINLLWGVDYSTEDNSQNFNILDKDLYTNSGNRILRATGDTRTFTPLYNVNNIGFFAQLQTKINDKLTLNGGVRNENIGFSVDDYTSIFGANIKGGSRNVSATVFNVGTAYNATDAISVFADFSQGFSIPDLGRVLRNPPDSFVDAGTSVNLTEPQKVNSYEVGVRGNWRSVKASLAAFYNNSDLGSRLVVVDPQSPLQVVRTPERFYGLEGTVDVEVGGGWQVGGTATLSEGEFQDVDDNDGDENTKEYLAFDVFRVQPTKLTAYLENKTTSSWSNRLQVLYVGDRNRAFEDGTQPLPIKGYMTVDYISSIKLGRGMLQVGVENLLNKQYFAVQSQDNGGYDFDSGNAAARGRSLRIGYALTW</sequence>
<dbReference type="Pfam" id="PF07715">
    <property type="entry name" value="Plug"/>
    <property type="match status" value="1"/>
</dbReference>
<keyword evidence="2 8" id="KW-0813">Transport</keyword>
<evidence type="ECO:0000313" key="15">
    <source>
        <dbReference type="Proteomes" id="UP000010472"/>
    </source>
</evidence>
<protein>
    <submittedName>
        <fullName evidence="14">TonB-dependent receptor plug</fullName>
    </submittedName>
</protein>
<dbReference type="Gene3D" id="2.40.170.20">
    <property type="entry name" value="TonB-dependent receptor, beta-barrel domain"/>
    <property type="match status" value="1"/>
</dbReference>
<dbReference type="GO" id="GO:0009279">
    <property type="term" value="C:cell outer membrane"/>
    <property type="evidence" value="ECO:0007669"/>
    <property type="project" value="UniProtKB-SubCell"/>
</dbReference>
<dbReference type="Proteomes" id="UP000010472">
    <property type="component" value="Chromosome"/>
</dbReference>
<comment type="subcellular location">
    <subcellularLocation>
        <location evidence="1 8">Cell outer membrane</location>
        <topology evidence="1 8">Multi-pass membrane protein</topology>
    </subcellularLocation>
</comment>
<evidence type="ECO:0000313" key="14">
    <source>
        <dbReference type="EMBL" id="AFZ11273.1"/>
    </source>
</evidence>
<dbReference type="SUPFAM" id="SSF56935">
    <property type="entry name" value="Porins"/>
    <property type="match status" value="1"/>
</dbReference>
<dbReference type="PROSITE" id="PS52016">
    <property type="entry name" value="TONB_DEPENDENT_REC_3"/>
    <property type="match status" value="1"/>
</dbReference>
<dbReference type="PANTHER" id="PTHR30069:SF42">
    <property type="entry name" value="FERRIC AEROBACTIN RECEPTOR"/>
    <property type="match status" value="1"/>
</dbReference>
<keyword evidence="5 9" id="KW-0798">TonB box</keyword>
<evidence type="ECO:0000256" key="3">
    <source>
        <dbReference type="ARBA" id="ARBA00022452"/>
    </source>
</evidence>
<dbReference type="Pfam" id="PF00593">
    <property type="entry name" value="TonB_dep_Rec_b-barrel"/>
    <property type="match status" value="1"/>
</dbReference>
<keyword evidence="4 8" id="KW-0812">Transmembrane</keyword>
<evidence type="ECO:0000256" key="1">
    <source>
        <dbReference type="ARBA" id="ARBA00004571"/>
    </source>
</evidence>
<gene>
    <name evidence="14" type="ORF">Cri9333_0286</name>
</gene>
<dbReference type="eggNOG" id="COG4206">
    <property type="taxonomic scope" value="Bacteria"/>
</dbReference>
<keyword evidence="15" id="KW-1185">Reference proteome</keyword>
<dbReference type="InterPro" id="IPR012910">
    <property type="entry name" value="Plug_dom"/>
</dbReference>
<evidence type="ECO:0000256" key="10">
    <source>
        <dbReference type="SAM" id="MobiDB-lite"/>
    </source>
</evidence>
<dbReference type="HOGENOM" id="CLU_015930_0_0_3"/>
<dbReference type="Gene3D" id="2.170.130.10">
    <property type="entry name" value="TonB-dependent receptor, plug domain"/>
    <property type="match status" value="1"/>
</dbReference>
<proteinExistence type="inferred from homology"/>
<evidence type="ECO:0000256" key="7">
    <source>
        <dbReference type="ARBA" id="ARBA00023237"/>
    </source>
</evidence>
<keyword evidence="6 8" id="KW-0472">Membrane</keyword>
<evidence type="ECO:0000256" key="8">
    <source>
        <dbReference type="PROSITE-ProRule" id="PRU01360"/>
    </source>
</evidence>
<evidence type="ECO:0000259" key="11">
    <source>
        <dbReference type="Pfam" id="PF00593"/>
    </source>
</evidence>
<dbReference type="OrthoDB" id="427542at2"/>
<evidence type="ECO:0000259" key="12">
    <source>
        <dbReference type="Pfam" id="PF07715"/>
    </source>
</evidence>
<feature type="domain" description="TonB-dependent receptor plug" evidence="12">
    <location>
        <begin position="182"/>
        <end position="287"/>
    </location>
</feature>
<keyword evidence="14" id="KW-0675">Receptor</keyword>
<keyword evidence="3 8" id="KW-1134">Transmembrane beta strand</keyword>
<evidence type="ECO:0000256" key="6">
    <source>
        <dbReference type="ARBA" id="ARBA00023136"/>
    </source>
</evidence>
<dbReference type="CDD" id="cd01347">
    <property type="entry name" value="ligand_gated_channel"/>
    <property type="match status" value="1"/>
</dbReference>
<dbReference type="PATRIC" id="fig|1173022.3.peg.308"/>
<dbReference type="KEGG" id="cep:Cri9333_0286"/>
<feature type="domain" description="TonB-dependent receptor-like beta-barrel" evidence="11">
    <location>
        <begin position="390"/>
        <end position="833"/>
    </location>
</feature>
<dbReference type="InterPro" id="IPR039426">
    <property type="entry name" value="TonB-dep_rcpt-like"/>
</dbReference>
<dbReference type="PANTHER" id="PTHR30069">
    <property type="entry name" value="TONB-DEPENDENT OUTER MEMBRANE RECEPTOR"/>
    <property type="match status" value="1"/>
</dbReference>
<feature type="compositionally biased region" description="Polar residues" evidence="10">
    <location>
        <begin position="144"/>
        <end position="162"/>
    </location>
</feature>
<dbReference type="STRING" id="1173022.Cri9333_0286"/>
<dbReference type="InterPro" id="IPR000531">
    <property type="entry name" value="Beta-barrel_TonB"/>
</dbReference>
<dbReference type="EMBL" id="CP003620">
    <property type="protein sequence ID" value="AFZ11273.1"/>
    <property type="molecule type" value="Genomic_DNA"/>
</dbReference>
<comment type="similarity">
    <text evidence="8 9">Belongs to the TonB-dependent receptor family.</text>
</comment>